<feature type="transmembrane region" description="Helical" evidence="1">
    <location>
        <begin position="206"/>
        <end position="225"/>
    </location>
</feature>
<dbReference type="RefSeq" id="WP_313500840.1">
    <property type="nucleotide sequence ID" value="NZ_CP134879.1"/>
</dbReference>
<protein>
    <submittedName>
        <fullName evidence="2">Uncharacterized protein</fullName>
    </submittedName>
</protein>
<evidence type="ECO:0000313" key="3">
    <source>
        <dbReference type="Proteomes" id="UP001304125"/>
    </source>
</evidence>
<keyword evidence="1" id="KW-0812">Transmembrane</keyword>
<keyword evidence="3" id="KW-1185">Reference proteome</keyword>
<feature type="transmembrane region" description="Helical" evidence="1">
    <location>
        <begin position="266"/>
        <end position="286"/>
    </location>
</feature>
<sequence>MKLLRTIISALCILVGALSIVGWAISSVAVRAVEDGTAVVTITERALDSEAVQSRIADAMTGEVGDWLAGRGVDLQGLRLSDVVGNLLRNVAGSDAFKTLVADQAEAARQQIAEALTDDSRAAAPLVVVVDVDSLVADQLNGVAVLGSVASAVDIAPVEVVVMDADTFERARTAYHVMELAAQYGLWMGIGLVVVGLLVSPRRAWFLPKLLLAIGVMAMVAWGLVRALGTDGVLALLPGGRDGALGTVVGGVLTDEASASLTQRTLWVGLGGLAGAAVLALVVRALQGRR</sequence>
<evidence type="ECO:0000256" key="1">
    <source>
        <dbReference type="SAM" id="Phobius"/>
    </source>
</evidence>
<keyword evidence="1" id="KW-1133">Transmembrane helix</keyword>
<name>A0AA96FA94_9MICO</name>
<organism evidence="2 3">
    <name type="scientific">Demequina capsici</name>
    <dbReference type="NCBI Taxonomy" id="3075620"/>
    <lineage>
        <taxon>Bacteria</taxon>
        <taxon>Bacillati</taxon>
        <taxon>Actinomycetota</taxon>
        <taxon>Actinomycetes</taxon>
        <taxon>Micrococcales</taxon>
        <taxon>Demequinaceae</taxon>
        <taxon>Demequina</taxon>
    </lineage>
</organism>
<reference evidence="2 3" key="1">
    <citation type="submission" date="2023-09" db="EMBL/GenBank/DDBJ databases">
        <title>Demequina sp. a novel bacteria isolated from Capsicum annuum.</title>
        <authorList>
            <person name="Humaira Z."/>
            <person name="Lee J."/>
            <person name="Cho D."/>
        </authorList>
    </citation>
    <scope>NUCLEOTIDE SEQUENCE [LARGE SCALE GENOMIC DNA]</scope>
    <source>
        <strain evidence="2 3">OYTSA14</strain>
    </source>
</reference>
<gene>
    <name evidence="2" type="ORF">RN606_05560</name>
</gene>
<dbReference type="AlphaFoldDB" id="A0AA96FA94"/>
<proteinExistence type="predicted"/>
<evidence type="ECO:0000313" key="2">
    <source>
        <dbReference type="EMBL" id="WNM25615.1"/>
    </source>
</evidence>
<dbReference type="EMBL" id="CP134879">
    <property type="protein sequence ID" value="WNM25615.1"/>
    <property type="molecule type" value="Genomic_DNA"/>
</dbReference>
<dbReference type="Proteomes" id="UP001304125">
    <property type="component" value="Chromosome"/>
</dbReference>
<feature type="transmembrane region" description="Helical" evidence="1">
    <location>
        <begin position="180"/>
        <end position="199"/>
    </location>
</feature>
<accession>A0AA96FA94</accession>
<keyword evidence="1" id="KW-0472">Membrane</keyword>